<reference evidence="4" key="1">
    <citation type="journal article" date="2021" name="Proc. Natl. Acad. Sci. U.S.A.">
        <title>A Catalog of Tens of Thousands of Viruses from Human Metagenomes Reveals Hidden Associations with Chronic Diseases.</title>
        <authorList>
            <person name="Tisza M.J."/>
            <person name="Buck C.B."/>
        </authorList>
    </citation>
    <scope>NUCLEOTIDE SEQUENCE</scope>
    <source>
        <strain evidence="4">CtmTa7</strain>
    </source>
</reference>
<keyword evidence="1" id="KW-0175">Coiled coil</keyword>
<evidence type="ECO:0000313" key="4">
    <source>
        <dbReference type="EMBL" id="DAE28645.1"/>
    </source>
</evidence>
<dbReference type="Gene3D" id="1.10.287.1490">
    <property type="match status" value="1"/>
</dbReference>
<evidence type="ECO:0000259" key="3">
    <source>
        <dbReference type="Pfam" id="PF10145"/>
    </source>
</evidence>
<feature type="region of interest" description="Disordered" evidence="2">
    <location>
        <begin position="457"/>
        <end position="495"/>
    </location>
</feature>
<feature type="domain" description="Phage tail tape measure protein" evidence="3">
    <location>
        <begin position="1220"/>
        <end position="1431"/>
    </location>
</feature>
<feature type="coiled-coil region" evidence="1">
    <location>
        <begin position="7"/>
        <end position="34"/>
    </location>
</feature>
<dbReference type="EMBL" id="BK059091">
    <property type="protein sequence ID" value="DAE28645.1"/>
    <property type="molecule type" value="Genomic_DNA"/>
</dbReference>
<proteinExistence type="predicted"/>
<feature type="coiled-coil region" evidence="1">
    <location>
        <begin position="71"/>
        <end position="135"/>
    </location>
</feature>
<feature type="coiled-coil region" evidence="1">
    <location>
        <begin position="664"/>
        <end position="768"/>
    </location>
</feature>
<feature type="coiled-coil region" evidence="1">
    <location>
        <begin position="993"/>
        <end position="1078"/>
    </location>
</feature>
<dbReference type="NCBIfam" id="TIGR01760">
    <property type="entry name" value="tape_meas_TP901"/>
    <property type="match status" value="1"/>
</dbReference>
<accession>A0A8S5RC47</accession>
<feature type="compositionally biased region" description="Basic and acidic residues" evidence="2">
    <location>
        <begin position="467"/>
        <end position="488"/>
    </location>
</feature>
<sequence>MASADWKVKIELDINDLRSELSGLEKEIDGLTKEKHKIELGIDTKTLDSAIKKLDNMLDNLGKGTGDFKQFEKLDQEITEAASSIKMLQKAFGSLGNESGAKSLLSSIQSIDNSLSNLSNNISSINRELINTSDNTTDITVKLSSIQTAFSGIESSLSSMRKVFSDVGDGEEFSPLLNTVKQVENAINGLQSSIKGIGLNLNIDFGSNSEMEAKVQSKISNALQAYQRLFNEIKMSGVGGEVVNNKFFDFDINQFDTPMSKLQAYRKFISNMQKELKSQYGGKDILKKYTDISYWNEASAAMSQVTRAFNEMNASKDASPLDGLFGKTDLTEIVGQLELIIEKLQELSVVATNLSTKFDSFNVTTSVEEINKLTEKIKILEDELSKLKSTPVKDSSTPSTESADLEKVQQSAKDAANAKESFVEANNKVASSVDGSVSKLQEEAALFDQIAKSAKKAAENKNAFSDTNKKVTDSAEKTDEKVKSEREGMSSGISGYAKNTKDDFETIMSLAKSANKDATESIEKWKLLSQQGRVGDDSFSAKFQKNNGQTEDWYFKRNDKGTYDIQKYLSTDYAGFEKEIISAENKLRDLQQTKLKILSKSPNASTSGIDAQINAQQEYVNLLDKTAQYLRNNNETLLKGQQIEVARNKAAEEYYLKQGTKDDVKNANALAKAEESRAKNIEQSNRLLNRYQIRADATEATYTKIPGKDRYVSNTNDLSELSEKKNKIQSLISKLHDQGRNSSNEEKYLELEKLIAEYQRLAQEKLKANNPSQQKLGGTDLAVAISEQVKQYNDLIAKSEKYGDVTSHITEELKAQRDLIAEKDQNGIYVARKKKTDGSEFTADDYYSARDIYKIKKSEFGSYEKAQKEQSAKNISEAKQLKNDWDTAVKALKEYEAAVSKLNTLKASDYGKNQKTNEIENQEQKVKELIPLFKQAQEIIEHLTLPENFGKIPVSSWGEFVDVIKRLETASNGSTESIAKLNDAISNFKASTMKSIDDDIKKYQNQVKKSTKNSDTFKMSEGYQKAINDLNAAIEKLEKVKAQLGDKPILSKEDITTLKEAQDSAKKASQEVQNFSSSAKGMKGVSIEKEIAKINQALEQNPRYSKAAKEALKELIRELESGISTKGLDEIHQKLLQIQNDETKAGRSGKGLIDVIKEKQWYGLASQIAGMVSLYDVFDWFKEAASTVTQLNSDITDLAKVSEASTSQIYKDFSSYANIAKDIGGTISDTISATAAWAKNGYNIPDSKELARVSQLYKNVGDNIDIDTANESLISTLKGFNMEADQAEHIVDIFNEVSNNEAISSSGIGDALQRSAAAFNAANTSLEKSVALITATNSVVQDPNKVGNMWKVVSARLRGSETELSQMGEDTDGLIKSTSKLQSLVKGITGFDIMKDKDTYKDVYDIVLGISKKWSDLNDIDRASLLEALAGKQQSNSLAAALSNPELLEKSYEEALNSAGSAQREQEKYQESIQYSIDQTKAKLEELSNDLLSSDFLKSAIDAGGKFIDILDMIVKHVDILKVALGGIAGYLSLKNNVGRDRMYSLFFLNMPTTYIIYFGYKGLEYVSREIHDDKHPITSE</sequence>
<dbReference type="Pfam" id="PF10145">
    <property type="entry name" value="PhageMin_Tail"/>
    <property type="match status" value="1"/>
</dbReference>
<feature type="region of interest" description="Disordered" evidence="2">
    <location>
        <begin position="388"/>
        <end position="411"/>
    </location>
</feature>
<organism evidence="4">
    <name type="scientific">virus sp. ctmTa7</name>
    <dbReference type="NCBI Taxonomy" id="2828255"/>
    <lineage>
        <taxon>Viruses</taxon>
    </lineage>
</organism>
<dbReference type="PANTHER" id="PTHR18937">
    <property type="entry name" value="STRUCTURAL MAINTENANCE OF CHROMOSOMES SMC FAMILY MEMBER"/>
    <property type="match status" value="1"/>
</dbReference>
<evidence type="ECO:0000256" key="1">
    <source>
        <dbReference type="SAM" id="Coils"/>
    </source>
</evidence>
<name>A0A8S5RC47_9VIRU</name>
<dbReference type="InterPro" id="IPR010090">
    <property type="entry name" value="Phage_tape_meas"/>
</dbReference>
<protein>
    <submittedName>
        <fullName evidence="4">Minor tail protein</fullName>
    </submittedName>
</protein>
<feature type="compositionally biased region" description="Polar residues" evidence="2">
    <location>
        <begin position="392"/>
        <end position="411"/>
    </location>
</feature>
<evidence type="ECO:0000256" key="2">
    <source>
        <dbReference type="SAM" id="MobiDB-lite"/>
    </source>
</evidence>